<dbReference type="PANTHER" id="PTHR12876:SF35">
    <property type="entry name" value="LD08718P-RELATED"/>
    <property type="match status" value="1"/>
</dbReference>
<dbReference type="InterPro" id="IPR011992">
    <property type="entry name" value="EF-hand-dom_pair"/>
</dbReference>
<dbReference type="InterPro" id="IPR051101">
    <property type="entry name" value="ZC3H12/N4BP1_RNase_Reg"/>
</dbReference>
<dbReference type="GO" id="GO:0005634">
    <property type="term" value="C:nucleus"/>
    <property type="evidence" value="ECO:0007669"/>
    <property type="project" value="TreeGrafter"/>
</dbReference>
<dbReference type="SUPFAM" id="SSF47473">
    <property type="entry name" value="EF-hand"/>
    <property type="match status" value="1"/>
</dbReference>
<dbReference type="PROSITE" id="PS50222">
    <property type="entry name" value="EF_HAND_2"/>
    <property type="match status" value="1"/>
</dbReference>
<proteinExistence type="predicted"/>
<reference evidence="3" key="1">
    <citation type="submission" date="2021-02" db="EMBL/GenBank/DDBJ databases">
        <authorList>
            <person name="Nowell W R."/>
        </authorList>
    </citation>
    <scope>NUCLEOTIDE SEQUENCE</scope>
</reference>
<protein>
    <recommendedName>
        <fullName evidence="2">EF-hand domain-containing protein</fullName>
    </recommendedName>
</protein>
<dbReference type="AlphaFoldDB" id="A0A813QW52"/>
<sequence>MTMTTENESGQDYADHHRSFLNRSEPINSSPSSSSSFSCSLSPSMSAITTPSKRIQGETEVDSGRSSDLDEAETTTTLKQDENELITPELKQQKQDDLNSDIIQKINKGLSLGYEYDLIQHVIKQNDKDTDMSKFLEELVRTADSSLNNNSNINKNNNSNINSNQSNNTINGNNTNSTMFMNIKSNGGIDSCHENMTLQGNWTQNTNNNNNSHNSNNATQQHIVQHDIYVVDGADIACNYGNGVFSWKGIEICIKYLHSHGHKKVYVALPYHLKNHRQNLQFLESKALRDLEKKSMLVYTNRNFKQTNKHESIQHISEMLKYVHKSKGHLITNVSLKEVILDFTIYKHILEERVVRYKFQHDNFIPLLVAITNGEDGESEMHYPLCPYGKKCTYGVKCKWEHPERRNQNLLSVTDSVIMKACLEKSKLDYRQQSLVQPFIQSPLPDTLVSSASIPLMNKDGLQHVLTNNGFKPKFKPYSSAHNTLLRMDPNDLDSSATMFPTYRSDSYVPQQQPQSPAISLAPTMYNSNPHSNGYILSSSMEQSLVDDALASYANGLETSDNGNRTEFTFIDRRTQQSPTIINHHHQMHNNGAILLKHSPHSWYGTPTSTVNCTTFPSYNSHPMSNDFLLQQQQQQQRIDIPRTLYRSESMISQLETTINQNPGILMDNNINNSPQYANVPLQSPPVVNNAPQFDQNMLRMFARLSMPQVSLQQQPLSVMDPQNSMMLMNSSMLNNNHSCDVQSPSTCAVNSQHALSEKIQSVRHLWGATNRNKVDTLLLYKNFGDDIIVKPRARKRGRSPLVNYCRPKYPSDLIDRLHTCKIDNNQCQVVNNLREAECKLKQYFQTHFHTIRAQFENIDPCALGIVSKRVFELIHKTKIYFRSGILISPECMETLWSSFQIPCESKGVPYEIFLSRFIEPKLHHQLMVVHRKAKQEWCAQNTSDPINGIRQGKTMCSYQQNQRKISCDENNSSSTYVTPNECRKFNLITKIAKTVYPSMLALKCDRLGKTYIPISDAILSQTTIDAILQRIRCKCLSDYGSIYRMFKAADTNAKGYLTQEEFQKILRYCDISLDNENFYHVFAELDKNPMDGKIQYGEFYVGLIFDALAP</sequence>
<name>A0A813QW52_9BILA</name>
<dbReference type="EMBL" id="CAJOBC010000207">
    <property type="protein sequence ID" value="CAF3554644.1"/>
    <property type="molecule type" value="Genomic_DNA"/>
</dbReference>
<dbReference type="PANTHER" id="PTHR12876">
    <property type="entry name" value="N4BP1-RELATED"/>
    <property type="match status" value="1"/>
</dbReference>
<feature type="compositionally biased region" description="Low complexity" evidence="1">
    <location>
        <begin position="24"/>
        <end position="46"/>
    </location>
</feature>
<gene>
    <name evidence="3" type="ORF">GPM918_LOCUS2001</name>
    <name evidence="4" type="ORF">SRO942_LOCUS2001</name>
</gene>
<dbReference type="Proteomes" id="UP000681722">
    <property type="component" value="Unassembled WGS sequence"/>
</dbReference>
<dbReference type="Gene3D" id="3.40.50.11980">
    <property type="match status" value="1"/>
</dbReference>
<dbReference type="GO" id="GO:0003729">
    <property type="term" value="F:mRNA binding"/>
    <property type="evidence" value="ECO:0007669"/>
    <property type="project" value="TreeGrafter"/>
</dbReference>
<evidence type="ECO:0000313" key="4">
    <source>
        <dbReference type="EMBL" id="CAF3554644.1"/>
    </source>
</evidence>
<feature type="domain" description="EF-hand" evidence="2">
    <location>
        <begin position="1038"/>
        <end position="1073"/>
    </location>
</feature>
<accession>A0A813QW52</accession>
<dbReference type="CDD" id="cd00051">
    <property type="entry name" value="EFh"/>
    <property type="match status" value="1"/>
</dbReference>
<dbReference type="InterPro" id="IPR021869">
    <property type="entry name" value="RNase_Zc3h12_NYN"/>
</dbReference>
<evidence type="ECO:0000313" key="5">
    <source>
        <dbReference type="Proteomes" id="UP000663829"/>
    </source>
</evidence>
<evidence type="ECO:0000256" key="1">
    <source>
        <dbReference type="SAM" id="MobiDB-lite"/>
    </source>
</evidence>
<dbReference type="InterPro" id="IPR002048">
    <property type="entry name" value="EF_hand_dom"/>
</dbReference>
<dbReference type="GO" id="GO:0036464">
    <property type="term" value="C:cytoplasmic ribonucleoprotein granule"/>
    <property type="evidence" value="ECO:0007669"/>
    <property type="project" value="TreeGrafter"/>
</dbReference>
<comment type="caution">
    <text evidence="3">The sequence shown here is derived from an EMBL/GenBank/DDBJ whole genome shotgun (WGS) entry which is preliminary data.</text>
</comment>
<dbReference type="GO" id="GO:0004521">
    <property type="term" value="F:RNA endonuclease activity"/>
    <property type="evidence" value="ECO:0007669"/>
    <property type="project" value="TreeGrafter"/>
</dbReference>
<dbReference type="Gene3D" id="1.10.238.10">
    <property type="entry name" value="EF-hand"/>
    <property type="match status" value="1"/>
</dbReference>
<feature type="compositionally biased region" description="Polar residues" evidence="1">
    <location>
        <begin position="1"/>
        <end position="10"/>
    </location>
</feature>
<dbReference type="Pfam" id="PF13499">
    <property type="entry name" value="EF-hand_7"/>
    <property type="match status" value="1"/>
</dbReference>
<evidence type="ECO:0000259" key="2">
    <source>
        <dbReference type="PROSITE" id="PS50222"/>
    </source>
</evidence>
<dbReference type="Proteomes" id="UP000663829">
    <property type="component" value="Unassembled WGS sequence"/>
</dbReference>
<keyword evidence="5" id="KW-1185">Reference proteome</keyword>
<dbReference type="EMBL" id="CAJNOQ010000207">
    <property type="protein sequence ID" value="CAF0772409.1"/>
    <property type="molecule type" value="Genomic_DNA"/>
</dbReference>
<evidence type="ECO:0000313" key="3">
    <source>
        <dbReference type="EMBL" id="CAF0772409.1"/>
    </source>
</evidence>
<dbReference type="Pfam" id="PF11977">
    <property type="entry name" value="RNase_Zc3h12a"/>
    <property type="match status" value="1"/>
</dbReference>
<organism evidence="3 5">
    <name type="scientific">Didymodactylos carnosus</name>
    <dbReference type="NCBI Taxonomy" id="1234261"/>
    <lineage>
        <taxon>Eukaryota</taxon>
        <taxon>Metazoa</taxon>
        <taxon>Spiralia</taxon>
        <taxon>Gnathifera</taxon>
        <taxon>Rotifera</taxon>
        <taxon>Eurotatoria</taxon>
        <taxon>Bdelloidea</taxon>
        <taxon>Philodinida</taxon>
        <taxon>Philodinidae</taxon>
        <taxon>Didymodactylos</taxon>
    </lineage>
</organism>
<dbReference type="OrthoDB" id="392925at2759"/>
<feature type="region of interest" description="Disordered" evidence="1">
    <location>
        <begin position="1"/>
        <end position="94"/>
    </location>
</feature>
<dbReference type="GO" id="GO:0005509">
    <property type="term" value="F:calcium ion binding"/>
    <property type="evidence" value="ECO:0007669"/>
    <property type="project" value="InterPro"/>
</dbReference>
<feature type="region of interest" description="Disordered" evidence="1">
    <location>
        <begin position="147"/>
        <end position="172"/>
    </location>
</feature>